<feature type="transmembrane region" description="Helical" evidence="1">
    <location>
        <begin position="108"/>
        <end position="132"/>
    </location>
</feature>
<organism evidence="2 3">
    <name type="scientific">Pseudomonas cremoris</name>
    <dbReference type="NCBI Taxonomy" id="2724178"/>
    <lineage>
        <taxon>Bacteria</taxon>
        <taxon>Pseudomonadati</taxon>
        <taxon>Pseudomonadota</taxon>
        <taxon>Gammaproteobacteria</taxon>
        <taxon>Pseudomonadales</taxon>
        <taxon>Pseudomonadaceae</taxon>
        <taxon>Pseudomonas</taxon>
    </lineage>
</organism>
<evidence type="ECO:0000313" key="2">
    <source>
        <dbReference type="EMBL" id="MBC2385311.1"/>
    </source>
</evidence>
<proteinExistence type="predicted"/>
<name>A0ABR6TH55_9PSED</name>
<keyword evidence="1" id="KW-0472">Membrane</keyword>
<keyword evidence="3" id="KW-1185">Reference proteome</keyword>
<feature type="transmembrane region" description="Helical" evidence="1">
    <location>
        <begin position="40"/>
        <end position="58"/>
    </location>
</feature>
<dbReference type="EMBL" id="JAAXCZ010000026">
    <property type="protein sequence ID" value="MBC2385311.1"/>
    <property type="molecule type" value="Genomic_DNA"/>
</dbReference>
<gene>
    <name evidence="2" type="ORF">HF209_30615</name>
</gene>
<feature type="transmembrane region" description="Helical" evidence="1">
    <location>
        <begin position="7"/>
        <end position="28"/>
    </location>
</feature>
<protein>
    <submittedName>
        <fullName evidence="2">Uncharacterized protein</fullName>
    </submittedName>
</protein>
<accession>A0ABR6TH55</accession>
<dbReference type="PROSITE" id="PS51257">
    <property type="entry name" value="PROKAR_LIPOPROTEIN"/>
    <property type="match status" value="1"/>
</dbReference>
<keyword evidence="1" id="KW-0812">Transmembrane</keyword>
<sequence>MKTIVGLFWAVIGGLFLACGVIVFTQLIGAGADLLGFTKWTFRYYVLCLGVCTAMLIMSKSARKYWYFMGGFFVAAVMVMGIGFHAFIAEGSGQGPVAQMQANVLSMALMAAKAVMYAAPGGLTAFYAFVAYDSVSKAPLKAPY</sequence>
<reference evidence="2 3" key="1">
    <citation type="submission" date="2020-04" db="EMBL/GenBank/DDBJ databases">
        <title>Pseudomonas crami sp. nov., a novel proteolytic bacterial species isolated from cream.</title>
        <authorList>
            <person name="Hofmann K."/>
            <person name="Woller A."/>
            <person name="Huptas C."/>
            <person name="Wenning M."/>
            <person name="Scherer S."/>
            <person name="Doll E.V."/>
        </authorList>
    </citation>
    <scope>NUCLEOTIDE SEQUENCE [LARGE SCALE GENOMIC DNA]</scope>
    <source>
        <strain evidence="2 3">WS 5096</strain>
    </source>
</reference>
<feature type="transmembrane region" description="Helical" evidence="1">
    <location>
        <begin position="65"/>
        <end position="88"/>
    </location>
</feature>
<keyword evidence="1" id="KW-1133">Transmembrane helix</keyword>
<dbReference type="RefSeq" id="WP_185710762.1">
    <property type="nucleotide sequence ID" value="NZ_JAAXCZ010000026.1"/>
</dbReference>
<dbReference type="Proteomes" id="UP000534677">
    <property type="component" value="Unassembled WGS sequence"/>
</dbReference>
<evidence type="ECO:0000256" key="1">
    <source>
        <dbReference type="SAM" id="Phobius"/>
    </source>
</evidence>
<evidence type="ECO:0000313" key="3">
    <source>
        <dbReference type="Proteomes" id="UP000534677"/>
    </source>
</evidence>
<comment type="caution">
    <text evidence="2">The sequence shown here is derived from an EMBL/GenBank/DDBJ whole genome shotgun (WGS) entry which is preliminary data.</text>
</comment>